<name>A0A1C0YC12_9BACL</name>
<keyword evidence="3" id="KW-1185">Reference proteome</keyword>
<dbReference type="InterPro" id="IPR024775">
    <property type="entry name" value="DinB-like"/>
</dbReference>
<dbReference type="RefSeq" id="WP_066545944.1">
    <property type="nucleotide sequence ID" value="NZ_MASJ01000023.1"/>
</dbReference>
<feature type="domain" description="DinB-like" evidence="1">
    <location>
        <begin position="12"/>
        <end position="156"/>
    </location>
</feature>
<proteinExistence type="predicted"/>
<gene>
    <name evidence="2" type="ORF">A6M13_03665</name>
</gene>
<sequence length="169" mass="18902">MTYAQFTTNIEQFEQSIATFTQTFQSTPEATLRQQPSPAEWSAFQIASHVVEAVRFWVTDLEALLVVPGAKWGRNHEHVRRLAAVEDNYIASLTTDGLIADLQALIPLVKEALVRVEDADLEKTAPSYNANFDGKPLSFLIDHLIIKHVAGHVGQLERHIDKVKQLTNA</sequence>
<dbReference type="InterPro" id="IPR034660">
    <property type="entry name" value="DinB/YfiT-like"/>
</dbReference>
<dbReference type="OrthoDB" id="2374795at2"/>
<accession>A0A1C0YC12</accession>
<evidence type="ECO:0000313" key="2">
    <source>
        <dbReference type="EMBL" id="OCS84684.1"/>
    </source>
</evidence>
<comment type="caution">
    <text evidence="2">The sequence shown here is derived from an EMBL/GenBank/DDBJ whole genome shotgun (WGS) entry which is preliminary data.</text>
</comment>
<dbReference type="Proteomes" id="UP000093199">
    <property type="component" value="Unassembled WGS sequence"/>
</dbReference>
<evidence type="ECO:0000313" key="3">
    <source>
        <dbReference type="Proteomes" id="UP000093199"/>
    </source>
</evidence>
<organism evidence="2 3">
    <name type="scientific">Caryophanon tenue</name>
    <dbReference type="NCBI Taxonomy" id="33978"/>
    <lineage>
        <taxon>Bacteria</taxon>
        <taxon>Bacillati</taxon>
        <taxon>Bacillota</taxon>
        <taxon>Bacilli</taxon>
        <taxon>Bacillales</taxon>
        <taxon>Caryophanaceae</taxon>
        <taxon>Caryophanon</taxon>
    </lineage>
</organism>
<reference evidence="2 3" key="1">
    <citation type="submission" date="2016-07" db="EMBL/GenBank/DDBJ databases">
        <title>Caryophanon tenue genome sequencing.</title>
        <authorList>
            <person name="Verma A."/>
            <person name="Pal Y."/>
            <person name="Krishnamurthi S."/>
        </authorList>
    </citation>
    <scope>NUCLEOTIDE SEQUENCE [LARGE SCALE GENOMIC DNA]</scope>
    <source>
        <strain evidence="2 3">DSM 14152</strain>
    </source>
</reference>
<dbReference type="Pfam" id="PF12867">
    <property type="entry name" value="DinB_2"/>
    <property type="match status" value="1"/>
</dbReference>
<dbReference type="AlphaFoldDB" id="A0A1C0YC12"/>
<evidence type="ECO:0000259" key="1">
    <source>
        <dbReference type="Pfam" id="PF12867"/>
    </source>
</evidence>
<protein>
    <submittedName>
        <fullName evidence="2">Damage-inducible protein DinB</fullName>
    </submittedName>
</protein>
<dbReference type="EMBL" id="MASJ01000023">
    <property type="protein sequence ID" value="OCS84684.1"/>
    <property type="molecule type" value="Genomic_DNA"/>
</dbReference>
<dbReference type="Gene3D" id="1.20.120.450">
    <property type="entry name" value="dinb family like domain"/>
    <property type="match status" value="1"/>
</dbReference>
<dbReference type="SUPFAM" id="SSF109854">
    <property type="entry name" value="DinB/YfiT-like putative metalloenzymes"/>
    <property type="match status" value="1"/>
</dbReference>